<feature type="region of interest" description="Disordered" evidence="1">
    <location>
        <begin position="1"/>
        <end position="340"/>
    </location>
</feature>
<protein>
    <submittedName>
        <fullName evidence="2">Uncharacterized protein</fullName>
    </submittedName>
</protein>
<feature type="compositionally biased region" description="Basic and acidic residues" evidence="1">
    <location>
        <begin position="181"/>
        <end position="194"/>
    </location>
</feature>
<evidence type="ECO:0000313" key="2">
    <source>
        <dbReference type="EMBL" id="CAI5444284.1"/>
    </source>
</evidence>
<sequence>MYSEQKNKNNNSNDDVDEQKCTPALRAQKKPSREKSAMDPVMEPTPNQEAVVIDEPIVEVQAAEPIVIKTDRKEDDNNNLDEKSAPDADKTEDGEKKEKKIEKKKKKKKVKADVVAEIVQDENNAVGVVCGDDDASPEKEKKKPKKEGSKKIGKKTAKKEEKSLHNNVLVAGKRASARKIQNSDEDGKDKEKKGSAATTGQKKGKDASTRKKQKKSAEQEKTKRRKDQHPVAQNPAAPTKKSQNPAPNLATTKNTTNPIAQNVQNKKEKPSNEGFFKSIFNRAKNLTANGGSKLERSDDSFIAPPESAAQKIPDVRAEYGCPEDYGIPPEKPIDGNSDNNGQLFVKGRPFWCLREEKPPPPKHCVISFAMRKLADGTWQMADSIPEPSDLDPFHTMETMQSRDAIYWKNKQ</sequence>
<dbReference type="EMBL" id="CANHGI010000003">
    <property type="protein sequence ID" value="CAI5444284.1"/>
    <property type="molecule type" value="Genomic_DNA"/>
</dbReference>
<organism evidence="2 3">
    <name type="scientific">Caenorhabditis angaria</name>
    <dbReference type="NCBI Taxonomy" id="860376"/>
    <lineage>
        <taxon>Eukaryota</taxon>
        <taxon>Metazoa</taxon>
        <taxon>Ecdysozoa</taxon>
        <taxon>Nematoda</taxon>
        <taxon>Chromadorea</taxon>
        <taxon>Rhabditida</taxon>
        <taxon>Rhabditina</taxon>
        <taxon>Rhabditomorpha</taxon>
        <taxon>Rhabditoidea</taxon>
        <taxon>Rhabditidae</taxon>
        <taxon>Peloderinae</taxon>
        <taxon>Caenorhabditis</taxon>
    </lineage>
</organism>
<gene>
    <name evidence="2" type="ORF">CAMP_LOCUS6921</name>
</gene>
<feature type="compositionally biased region" description="Basic and acidic residues" evidence="1">
    <location>
        <begin position="69"/>
        <end position="101"/>
    </location>
</feature>
<keyword evidence="3" id="KW-1185">Reference proteome</keyword>
<evidence type="ECO:0000313" key="3">
    <source>
        <dbReference type="Proteomes" id="UP001152747"/>
    </source>
</evidence>
<reference evidence="2" key="1">
    <citation type="submission" date="2022-11" db="EMBL/GenBank/DDBJ databases">
        <authorList>
            <person name="Kikuchi T."/>
        </authorList>
    </citation>
    <scope>NUCLEOTIDE SEQUENCE</scope>
    <source>
        <strain evidence="2">PS1010</strain>
    </source>
</reference>
<feature type="compositionally biased region" description="Basic and acidic residues" evidence="1">
    <location>
        <begin position="136"/>
        <end position="150"/>
    </location>
</feature>
<evidence type="ECO:0000256" key="1">
    <source>
        <dbReference type="SAM" id="MobiDB-lite"/>
    </source>
</evidence>
<feature type="compositionally biased region" description="Basic and acidic residues" evidence="1">
    <location>
        <begin position="203"/>
        <end position="221"/>
    </location>
</feature>
<accession>A0A9P1IFG2</accession>
<dbReference type="Proteomes" id="UP001152747">
    <property type="component" value="Unassembled WGS sequence"/>
</dbReference>
<name>A0A9P1IFG2_9PELO</name>
<dbReference type="AlphaFoldDB" id="A0A9P1IFG2"/>
<proteinExistence type="predicted"/>
<feature type="compositionally biased region" description="Polar residues" evidence="1">
    <location>
        <begin position="240"/>
        <end position="264"/>
    </location>
</feature>
<comment type="caution">
    <text evidence="2">The sequence shown here is derived from an EMBL/GenBank/DDBJ whole genome shotgun (WGS) entry which is preliminary data.</text>
</comment>